<organism evidence="2 3">
    <name type="scientific">Nocardioides oleivorans</name>
    <dbReference type="NCBI Taxonomy" id="273676"/>
    <lineage>
        <taxon>Bacteria</taxon>
        <taxon>Bacillati</taxon>
        <taxon>Actinomycetota</taxon>
        <taxon>Actinomycetes</taxon>
        <taxon>Propionibacteriales</taxon>
        <taxon>Nocardioidaceae</taxon>
        <taxon>Nocardioides</taxon>
    </lineage>
</organism>
<evidence type="ECO:0008006" key="4">
    <source>
        <dbReference type="Google" id="ProtNLM"/>
    </source>
</evidence>
<feature type="transmembrane region" description="Helical" evidence="1">
    <location>
        <begin position="399"/>
        <end position="421"/>
    </location>
</feature>
<gene>
    <name evidence="2" type="ORF">EUA93_05185</name>
</gene>
<evidence type="ECO:0000313" key="3">
    <source>
        <dbReference type="Proteomes" id="UP000294071"/>
    </source>
</evidence>
<feature type="transmembrane region" description="Helical" evidence="1">
    <location>
        <begin position="37"/>
        <end position="58"/>
    </location>
</feature>
<evidence type="ECO:0000313" key="2">
    <source>
        <dbReference type="EMBL" id="RYB93805.1"/>
    </source>
</evidence>
<dbReference type="Proteomes" id="UP000294071">
    <property type="component" value="Unassembled WGS sequence"/>
</dbReference>
<dbReference type="OrthoDB" id="3775546at2"/>
<protein>
    <recommendedName>
        <fullName evidence="4">WD40 repeat domain-containing protein</fullName>
    </recommendedName>
</protein>
<keyword evidence="1" id="KW-0812">Transmembrane</keyword>
<keyword evidence="3" id="KW-1185">Reference proteome</keyword>
<evidence type="ECO:0000256" key="1">
    <source>
        <dbReference type="SAM" id="Phobius"/>
    </source>
</evidence>
<dbReference type="SUPFAM" id="SSF82171">
    <property type="entry name" value="DPP6 N-terminal domain-like"/>
    <property type="match status" value="1"/>
</dbReference>
<name>A0A4Q2S0C6_9ACTN</name>
<dbReference type="Gene3D" id="2.120.10.30">
    <property type="entry name" value="TolB, C-terminal domain"/>
    <property type="match status" value="1"/>
</dbReference>
<dbReference type="InterPro" id="IPR011042">
    <property type="entry name" value="6-blade_b-propeller_TolB-like"/>
</dbReference>
<keyword evidence="1" id="KW-1133">Transmembrane helix</keyword>
<accession>A0A4Q2S0C6</accession>
<dbReference type="InterPro" id="IPR011659">
    <property type="entry name" value="WD40"/>
</dbReference>
<dbReference type="RefSeq" id="WP_129399162.1">
    <property type="nucleotide sequence ID" value="NZ_SDWT01000001.1"/>
</dbReference>
<dbReference type="Pfam" id="PF07676">
    <property type="entry name" value="PD40"/>
    <property type="match status" value="1"/>
</dbReference>
<sequence>MTDLRATLQRLADSAEPLPVADDLWARGQASRRRGQALVVAAVLAIIASVTWSAVLLGSDDREARTASTDVVPGGAIPSRINDPGDLPLEGDLAVGRVSVAFTGSDGHPVVVTADDGRYHALDLTGWDHGLVSVSPDGSTLAWTIESDAEGRPREGFALLDLTSGRVRLMSSGSVGSLTPEGLSWSPSGQWLTWFVDDDVSRTQIGAGRQETTVIGKQVQWSAVDDQGVITFYAQGPRRWSQDRVHERIKTSEDTSVDIGRRGHSAAVASPSGDAVALVSNGDTAAVDFLMGGRFEERALATDLYPDGASVRPLGWASDTLVVAQVDGADGSYVEGSHLALLTAPNAPESEWTYRIVARDIPDRAISVAVDLIPDLDGTSSQQLTHDFGDPLGSDQRDLSWIIGLGVAAAIGVLLALRWLLRRLLG</sequence>
<keyword evidence="1" id="KW-0472">Membrane</keyword>
<proteinExistence type="predicted"/>
<comment type="caution">
    <text evidence="2">The sequence shown here is derived from an EMBL/GenBank/DDBJ whole genome shotgun (WGS) entry which is preliminary data.</text>
</comment>
<dbReference type="EMBL" id="SDWT01000001">
    <property type="protein sequence ID" value="RYB93805.1"/>
    <property type="molecule type" value="Genomic_DNA"/>
</dbReference>
<reference evidence="2 3" key="1">
    <citation type="submission" date="2019-01" db="EMBL/GenBank/DDBJ databases">
        <title>Novel species of Nocardioides.</title>
        <authorList>
            <person name="Liu Q."/>
            <person name="Xin Y.-H."/>
        </authorList>
    </citation>
    <scope>NUCLEOTIDE SEQUENCE [LARGE SCALE GENOMIC DNA]</scope>
    <source>
        <strain evidence="2 3">CGMCC 4.6882</strain>
    </source>
</reference>
<dbReference type="AlphaFoldDB" id="A0A4Q2S0C6"/>